<dbReference type="STRING" id="649638.Trad_2616"/>
<organism evidence="2 3">
    <name type="scientific">Truepera radiovictrix (strain DSM 17093 / CIP 108686 / LMG 22925 / RQ-24)</name>
    <dbReference type="NCBI Taxonomy" id="649638"/>
    <lineage>
        <taxon>Bacteria</taxon>
        <taxon>Thermotogati</taxon>
        <taxon>Deinococcota</taxon>
        <taxon>Deinococci</taxon>
        <taxon>Trueperales</taxon>
        <taxon>Trueperaceae</taxon>
        <taxon>Truepera</taxon>
    </lineage>
</organism>
<reference evidence="3" key="1">
    <citation type="submission" date="2010-05" db="EMBL/GenBank/DDBJ databases">
        <title>The complete genome of Truepera radiovictris DSM 17093.</title>
        <authorList>
            <consortium name="US DOE Joint Genome Institute (JGI-PGF)"/>
            <person name="Lucas S."/>
            <person name="Copeland A."/>
            <person name="Lapidus A."/>
            <person name="Glavina del Rio T."/>
            <person name="Dalin E."/>
            <person name="Tice H."/>
            <person name="Bruce D."/>
            <person name="Goodwin L."/>
            <person name="Pitluck S."/>
            <person name="Kyrpides N."/>
            <person name="Mavromatis K."/>
            <person name="Ovchinnikova G."/>
            <person name="Munk A.C."/>
            <person name="Detter J.C."/>
            <person name="Han C."/>
            <person name="Tapia R."/>
            <person name="Land M."/>
            <person name="Hauser L."/>
            <person name="Markowitz V."/>
            <person name="Cheng J.-F."/>
            <person name="Hugenholtz P."/>
            <person name="Woyke T."/>
            <person name="Wu D."/>
            <person name="Tindall B."/>
            <person name="Pomrenke H.G."/>
            <person name="Brambilla E."/>
            <person name="Klenk H.-P."/>
            <person name="Eisen J.A."/>
        </authorList>
    </citation>
    <scope>NUCLEOTIDE SEQUENCE [LARGE SCALE GENOMIC DNA]</scope>
    <source>
        <strain evidence="3">DSM 17093 / CIP 108686 / LMG 22925 / RQ-24</strain>
    </source>
</reference>
<sequence length="160" mass="17126">MRLPYAALALVLGLMGAIIIEVTSARLGLFTALTSWAWVDAAIYTVMTLVCALLFAPLFRRSGWLTLPLVTLLFLLLYAPVTGVVAGLVELTLGGGWGRPSLVRGALINTPVNLVYALVLELGFVALPLGVLTVLLLWWRSRRGRAARHAGVAHAQPGGR</sequence>
<evidence type="ECO:0000313" key="2">
    <source>
        <dbReference type="EMBL" id="ADI15722.1"/>
    </source>
</evidence>
<evidence type="ECO:0000256" key="1">
    <source>
        <dbReference type="SAM" id="Phobius"/>
    </source>
</evidence>
<dbReference type="EMBL" id="CP002049">
    <property type="protein sequence ID" value="ADI15722.1"/>
    <property type="molecule type" value="Genomic_DNA"/>
</dbReference>
<accession>D7CUD7</accession>
<keyword evidence="3" id="KW-1185">Reference proteome</keyword>
<evidence type="ECO:0000313" key="3">
    <source>
        <dbReference type="Proteomes" id="UP000000379"/>
    </source>
</evidence>
<name>D7CUD7_TRURR</name>
<keyword evidence="1" id="KW-0472">Membrane</keyword>
<dbReference type="RefSeq" id="WP_013179083.1">
    <property type="nucleotide sequence ID" value="NC_014221.1"/>
</dbReference>
<dbReference type="AlphaFoldDB" id="D7CUD7"/>
<dbReference type="HOGENOM" id="CLU_1651424_0_0_0"/>
<keyword evidence="1" id="KW-0812">Transmembrane</keyword>
<proteinExistence type="predicted"/>
<gene>
    <name evidence="2" type="ordered locus">Trad_2616</name>
</gene>
<dbReference type="KEGG" id="tra:Trad_2616"/>
<reference evidence="2 3" key="2">
    <citation type="journal article" date="2011" name="Stand. Genomic Sci.">
        <title>Complete genome sequence of Truepera radiovictrix type strain (RQ-24).</title>
        <authorList>
            <person name="Ivanova N."/>
            <person name="Rohde C."/>
            <person name="Munk C."/>
            <person name="Nolan M."/>
            <person name="Lucas S."/>
            <person name="Del Rio T.G."/>
            <person name="Tice H."/>
            <person name="Deshpande S."/>
            <person name="Cheng J.F."/>
            <person name="Tapia R."/>
            <person name="Han C."/>
            <person name="Goodwin L."/>
            <person name="Pitluck S."/>
            <person name="Liolios K."/>
            <person name="Mavromatis K."/>
            <person name="Mikhailova N."/>
            <person name="Pati A."/>
            <person name="Chen A."/>
            <person name="Palaniappan K."/>
            <person name="Land M."/>
            <person name="Hauser L."/>
            <person name="Chang Y.J."/>
            <person name="Jeffries C.D."/>
            <person name="Brambilla E."/>
            <person name="Rohde M."/>
            <person name="Goker M."/>
            <person name="Tindall B.J."/>
            <person name="Woyke T."/>
            <person name="Bristow J."/>
            <person name="Eisen J.A."/>
            <person name="Markowitz V."/>
            <person name="Hugenholtz P."/>
            <person name="Kyrpides N.C."/>
            <person name="Klenk H.P."/>
            <person name="Lapidus A."/>
        </authorList>
    </citation>
    <scope>NUCLEOTIDE SEQUENCE [LARGE SCALE GENOMIC DNA]</scope>
    <source>
        <strain evidence="3">DSM 17093 / CIP 108686 / LMG 22925 / RQ-24</strain>
    </source>
</reference>
<feature type="transmembrane region" description="Helical" evidence="1">
    <location>
        <begin position="41"/>
        <end position="59"/>
    </location>
</feature>
<protein>
    <submittedName>
        <fullName evidence="2">Uncharacterized protein</fullName>
    </submittedName>
</protein>
<feature type="transmembrane region" description="Helical" evidence="1">
    <location>
        <begin position="71"/>
        <end position="94"/>
    </location>
</feature>
<feature type="transmembrane region" description="Helical" evidence="1">
    <location>
        <begin position="114"/>
        <end position="139"/>
    </location>
</feature>
<keyword evidence="1" id="KW-1133">Transmembrane helix</keyword>
<dbReference type="Proteomes" id="UP000000379">
    <property type="component" value="Chromosome"/>
</dbReference>